<dbReference type="EMBL" id="JAWDJX010000095">
    <property type="protein sequence ID" value="KAK3046397.1"/>
    <property type="molecule type" value="Genomic_DNA"/>
</dbReference>
<evidence type="ECO:0000256" key="1">
    <source>
        <dbReference type="ARBA" id="ARBA00004123"/>
    </source>
</evidence>
<dbReference type="Pfam" id="PF11951">
    <property type="entry name" value="Fungal_trans_2"/>
    <property type="match status" value="1"/>
</dbReference>
<evidence type="ECO:0000313" key="4">
    <source>
        <dbReference type="Proteomes" id="UP001271007"/>
    </source>
</evidence>
<sequence>MHHDQPDFASERAIAFDGRACRVDAEDYTIFRNPVDVPTALIEYWFSQVCEMWSTFDSEVNRNRQIAYNTWTTSEAVFCTLQAMSASCLMDSMPLLHSSLPFLLSQALGVIDQRMLVLRSLPNAGAGVVAIDLVFAVFALGTSFHWAEPSQLGDSLLMDARNLLGLWESSSNSPDTLLRAYFQQALIYWDMLHSIVDSDCGNVKLDGRRRKFQNRLHEAMGIGGGVASDHITHSQLPESLEALWGTRPNSWCGLSSEVIDVFGQTLALYRSARIRHRQGVFNAIAATCDAVCDFGIAHELLRELLGMNFDDTVRSDQLLGFTLHTYDHKTPLSHLKLIAEAYQLASLLQLYLAFDDLELEPLMSLAYSTGGNSVGTREDVRSDKTSRPETIAILALKLIKILEQIPAQSGSRCMQPVLYISAAAALKCGTDSAPENYLQATNTVAGLDQASFDYLGSLQSTTPPITQASLEIAKARHFVMKRLGLLQQTLPSRPIGVALKLVKAIWATYDSDSLGLNQLHWPDIMIDTGLQTLFR</sequence>
<proteinExistence type="predicted"/>
<gene>
    <name evidence="3" type="ORF">LTR09_012117</name>
</gene>
<comment type="caution">
    <text evidence="3">The sequence shown here is derived from an EMBL/GenBank/DDBJ whole genome shotgun (WGS) entry which is preliminary data.</text>
</comment>
<dbReference type="Proteomes" id="UP001271007">
    <property type="component" value="Unassembled WGS sequence"/>
</dbReference>
<evidence type="ECO:0000313" key="3">
    <source>
        <dbReference type="EMBL" id="KAK3046397.1"/>
    </source>
</evidence>
<reference evidence="3" key="1">
    <citation type="submission" date="2023-04" db="EMBL/GenBank/DDBJ databases">
        <title>Black Yeasts Isolated from many extreme environments.</title>
        <authorList>
            <person name="Coleine C."/>
            <person name="Stajich J.E."/>
            <person name="Selbmann L."/>
        </authorList>
    </citation>
    <scope>NUCLEOTIDE SEQUENCE</scope>
    <source>
        <strain evidence="3">CCFEE 5312</strain>
    </source>
</reference>
<dbReference type="InterPro" id="IPR021858">
    <property type="entry name" value="Fun_TF"/>
</dbReference>
<dbReference type="AlphaFoldDB" id="A0AAJ0G9N1"/>
<dbReference type="PANTHER" id="PTHR37534:SF11">
    <property type="entry name" value="ZN(II)2CYS6 TRANSCRIPTION FACTOR (EUROFUNG)"/>
    <property type="match status" value="1"/>
</dbReference>
<keyword evidence="2" id="KW-0539">Nucleus</keyword>
<evidence type="ECO:0000256" key="2">
    <source>
        <dbReference type="ARBA" id="ARBA00023242"/>
    </source>
</evidence>
<protein>
    <submittedName>
        <fullName evidence="3">Uncharacterized protein</fullName>
    </submittedName>
</protein>
<dbReference type="GO" id="GO:0000976">
    <property type="term" value="F:transcription cis-regulatory region binding"/>
    <property type="evidence" value="ECO:0007669"/>
    <property type="project" value="TreeGrafter"/>
</dbReference>
<dbReference type="GO" id="GO:0005634">
    <property type="term" value="C:nucleus"/>
    <property type="evidence" value="ECO:0007669"/>
    <property type="project" value="UniProtKB-SubCell"/>
</dbReference>
<comment type="subcellular location">
    <subcellularLocation>
        <location evidence="1">Nucleus</location>
    </subcellularLocation>
</comment>
<name>A0AAJ0G9N1_9PEZI</name>
<accession>A0AAJ0G9N1</accession>
<dbReference type="GO" id="GO:0045944">
    <property type="term" value="P:positive regulation of transcription by RNA polymerase II"/>
    <property type="evidence" value="ECO:0007669"/>
    <property type="project" value="TreeGrafter"/>
</dbReference>
<keyword evidence="4" id="KW-1185">Reference proteome</keyword>
<dbReference type="GO" id="GO:0003700">
    <property type="term" value="F:DNA-binding transcription factor activity"/>
    <property type="evidence" value="ECO:0007669"/>
    <property type="project" value="TreeGrafter"/>
</dbReference>
<organism evidence="3 4">
    <name type="scientific">Extremus antarcticus</name>
    <dbReference type="NCBI Taxonomy" id="702011"/>
    <lineage>
        <taxon>Eukaryota</taxon>
        <taxon>Fungi</taxon>
        <taxon>Dikarya</taxon>
        <taxon>Ascomycota</taxon>
        <taxon>Pezizomycotina</taxon>
        <taxon>Dothideomycetes</taxon>
        <taxon>Dothideomycetidae</taxon>
        <taxon>Mycosphaerellales</taxon>
        <taxon>Extremaceae</taxon>
        <taxon>Extremus</taxon>
    </lineage>
</organism>
<dbReference type="PANTHER" id="PTHR37534">
    <property type="entry name" value="TRANSCRIPTIONAL ACTIVATOR PROTEIN UGA3"/>
    <property type="match status" value="1"/>
</dbReference>